<dbReference type="Proteomes" id="UP000279994">
    <property type="component" value="Unassembled WGS sequence"/>
</dbReference>
<organism evidence="4 5">
    <name type="scientific">Nocardioides pocheonensis</name>
    <dbReference type="NCBI Taxonomy" id="661485"/>
    <lineage>
        <taxon>Bacteria</taxon>
        <taxon>Bacillati</taxon>
        <taxon>Actinomycetota</taxon>
        <taxon>Actinomycetes</taxon>
        <taxon>Propionibacteriales</taxon>
        <taxon>Nocardioidaceae</taxon>
        <taxon>Nocardioides</taxon>
    </lineage>
</organism>
<keyword evidence="5" id="KW-1185">Reference proteome</keyword>
<reference evidence="4 5" key="1">
    <citation type="submission" date="2018-11" db="EMBL/GenBank/DDBJ databases">
        <authorList>
            <person name="Li F."/>
        </authorList>
    </citation>
    <scope>NUCLEOTIDE SEQUENCE [LARGE SCALE GENOMIC DNA]</scope>
    <source>
        <strain evidence="4 5">Gsoil 818</strain>
    </source>
</reference>
<accession>A0A3N0GVW1</accession>
<dbReference type="RefSeq" id="WP_123221464.1">
    <property type="nucleotide sequence ID" value="NZ_RJSF01000007.1"/>
</dbReference>
<dbReference type="OrthoDB" id="3733716at2"/>
<feature type="transmembrane region" description="Helical" evidence="2">
    <location>
        <begin position="84"/>
        <end position="111"/>
    </location>
</feature>
<keyword evidence="2" id="KW-0812">Transmembrane</keyword>
<feature type="domain" description="DUF4190" evidence="3">
    <location>
        <begin position="81"/>
        <end position="148"/>
    </location>
</feature>
<feature type="transmembrane region" description="Helical" evidence="2">
    <location>
        <begin position="132"/>
        <end position="162"/>
    </location>
</feature>
<protein>
    <submittedName>
        <fullName evidence="4">DUF4190 domain-containing protein</fullName>
    </submittedName>
</protein>
<dbReference type="AlphaFoldDB" id="A0A3N0GVW1"/>
<dbReference type="Pfam" id="PF13828">
    <property type="entry name" value="DUF4190"/>
    <property type="match status" value="1"/>
</dbReference>
<evidence type="ECO:0000256" key="1">
    <source>
        <dbReference type="SAM" id="MobiDB-lite"/>
    </source>
</evidence>
<feature type="region of interest" description="Disordered" evidence="1">
    <location>
        <begin position="1"/>
        <end position="44"/>
    </location>
</feature>
<feature type="compositionally biased region" description="Pro residues" evidence="1">
    <location>
        <begin position="25"/>
        <end position="43"/>
    </location>
</feature>
<comment type="caution">
    <text evidence="4">The sequence shown here is derived from an EMBL/GenBank/DDBJ whole genome shotgun (WGS) entry which is preliminary data.</text>
</comment>
<evidence type="ECO:0000256" key="2">
    <source>
        <dbReference type="SAM" id="Phobius"/>
    </source>
</evidence>
<evidence type="ECO:0000313" key="4">
    <source>
        <dbReference type="EMBL" id="RNM16571.1"/>
    </source>
</evidence>
<dbReference type="EMBL" id="RJSF01000007">
    <property type="protein sequence ID" value="RNM16571.1"/>
    <property type="molecule type" value="Genomic_DNA"/>
</dbReference>
<keyword evidence="2" id="KW-0472">Membrane</keyword>
<evidence type="ECO:0000259" key="3">
    <source>
        <dbReference type="Pfam" id="PF13828"/>
    </source>
</evidence>
<name>A0A3N0GVW1_9ACTN</name>
<gene>
    <name evidence="4" type="ORF">EFL26_03230</name>
</gene>
<keyword evidence="2" id="KW-1133">Transmembrane helix</keyword>
<evidence type="ECO:0000313" key="5">
    <source>
        <dbReference type="Proteomes" id="UP000279994"/>
    </source>
</evidence>
<sequence>MSPGASDDGQPQSPQDDAGATQQPAYPPAQPPGAAPGVPPAYPTPGANPYAAGYTPPPPGWTPQPAHAPFTPYVLPDLPKATTALILGIIAVAGGFMCILPVLVSPVAWILGAQARKEIRAAPQQWGGEGRATAGMVLGIIGTALLVLGLVLIALFVIVAVVGSSQVDGTGV</sequence>
<dbReference type="InterPro" id="IPR025241">
    <property type="entry name" value="DUF4190"/>
</dbReference>
<proteinExistence type="predicted"/>
<feature type="compositionally biased region" description="Low complexity" evidence="1">
    <location>
        <begin position="1"/>
        <end position="24"/>
    </location>
</feature>